<evidence type="ECO:0000313" key="5">
    <source>
        <dbReference type="EMBL" id="PNT95965.1"/>
    </source>
</evidence>
<evidence type="ECO:0000256" key="3">
    <source>
        <dbReference type="ARBA" id="ARBA00022840"/>
    </source>
</evidence>
<dbReference type="InterPro" id="IPR013563">
    <property type="entry name" value="Oligopep_ABC_C"/>
</dbReference>
<dbReference type="KEGG" id="cthd:CDO33_12055"/>
<dbReference type="PROSITE" id="PS50893">
    <property type="entry name" value="ABC_TRANSPORTER_2"/>
    <property type="match status" value="1"/>
</dbReference>
<dbReference type="SMART" id="SM00382">
    <property type="entry name" value="AAA"/>
    <property type="match status" value="1"/>
</dbReference>
<sequence length="332" mass="37484">MSEKLLEIKNVSKIFRIGGMLRGKKLVAVDDVSLDIDSGKPVILSIVGESGCGKSTMCKMILRLYKPDKGDITLCGKSYSDKKGYDPLRFRLDVQPIFQNPYETFSARKRVDSYLFNTALRLGIAKSRSEAERLIDETLCSVGMSLSTVKGKYPAQFSGGELQRISIARALITRPKLIIADEPVAAIDASMKMNIVNLFKEIKDKYNVSFIYITHDLSTAYYVSDYIATLYRGCLIEYGPAKEIMDEPAHPYTELLMNAIPRVGDKWNKELVMPDTEEKEYAISYCKFAPRCPYATDECRQKRPEMTFLSESRKVLCFHPLIKAQALAKEGK</sequence>
<keyword evidence="2" id="KW-0547">Nucleotide-binding</keyword>
<evidence type="ECO:0000313" key="6">
    <source>
        <dbReference type="Proteomes" id="UP000236151"/>
    </source>
</evidence>
<dbReference type="Pfam" id="PF08352">
    <property type="entry name" value="oligo_HPY"/>
    <property type="match status" value="1"/>
</dbReference>
<dbReference type="InterPro" id="IPR027417">
    <property type="entry name" value="P-loop_NTPase"/>
</dbReference>
<evidence type="ECO:0000256" key="2">
    <source>
        <dbReference type="ARBA" id="ARBA00022741"/>
    </source>
</evidence>
<dbReference type="EMBL" id="NIOJ01000056">
    <property type="protein sequence ID" value="PNT95965.1"/>
    <property type="molecule type" value="Genomic_DNA"/>
</dbReference>
<accession>A0A2K2F8K7</accession>
<proteinExistence type="predicted"/>
<dbReference type="InterPro" id="IPR003593">
    <property type="entry name" value="AAA+_ATPase"/>
</dbReference>
<reference evidence="5 6" key="1">
    <citation type="submission" date="2017-06" db="EMBL/GenBank/DDBJ databases">
        <title>Investigating the central metabolism of Clostridium thermosuccinogenes.</title>
        <authorList>
            <person name="Koendjbiharie J.G."/>
            <person name="van Kranenburg R."/>
        </authorList>
    </citation>
    <scope>NUCLEOTIDE SEQUENCE [LARGE SCALE GENOMIC DNA]</scope>
    <source>
        <strain evidence="5 6">DSM 5806</strain>
    </source>
</reference>
<dbReference type="GO" id="GO:0015833">
    <property type="term" value="P:peptide transport"/>
    <property type="evidence" value="ECO:0007669"/>
    <property type="project" value="InterPro"/>
</dbReference>
<dbReference type="Gene3D" id="3.40.50.300">
    <property type="entry name" value="P-loop containing nucleotide triphosphate hydrolases"/>
    <property type="match status" value="1"/>
</dbReference>
<dbReference type="PROSITE" id="PS00211">
    <property type="entry name" value="ABC_TRANSPORTER_1"/>
    <property type="match status" value="1"/>
</dbReference>
<evidence type="ECO:0000259" key="4">
    <source>
        <dbReference type="PROSITE" id="PS50893"/>
    </source>
</evidence>
<name>A0A2K2F8K7_9CLOT</name>
<dbReference type="AlphaFoldDB" id="A0A2K2F8K7"/>
<feature type="domain" description="ABC transporter" evidence="4">
    <location>
        <begin position="6"/>
        <end position="257"/>
    </location>
</feature>
<keyword evidence="6" id="KW-1185">Reference proteome</keyword>
<dbReference type="InterPro" id="IPR003439">
    <property type="entry name" value="ABC_transporter-like_ATP-bd"/>
</dbReference>
<dbReference type="OrthoDB" id="9806285at2"/>
<dbReference type="RefSeq" id="WP_103082762.1">
    <property type="nucleotide sequence ID" value="NZ_CP021850.1"/>
</dbReference>
<dbReference type="InterPro" id="IPR017871">
    <property type="entry name" value="ABC_transporter-like_CS"/>
</dbReference>
<dbReference type="CDD" id="cd03257">
    <property type="entry name" value="ABC_NikE_OppD_transporters"/>
    <property type="match status" value="1"/>
</dbReference>
<dbReference type="NCBIfam" id="TIGR01727">
    <property type="entry name" value="oligo_HPY"/>
    <property type="match status" value="1"/>
</dbReference>
<dbReference type="GO" id="GO:0016887">
    <property type="term" value="F:ATP hydrolysis activity"/>
    <property type="evidence" value="ECO:0007669"/>
    <property type="project" value="InterPro"/>
</dbReference>
<dbReference type="Pfam" id="PF00005">
    <property type="entry name" value="ABC_tran"/>
    <property type="match status" value="1"/>
</dbReference>
<comment type="caution">
    <text evidence="5">The sequence shown here is derived from an EMBL/GenBank/DDBJ whole genome shotgun (WGS) entry which is preliminary data.</text>
</comment>
<keyword evidence="1" id="KW-0813">Transport</keyword>
<dbReference type="Proteomes" id="UP000236151">
    <property type="component" value="Unassembled WGS sequence"/>
</dbReference>
<dbReference type="PANTHER" id="PTHR43230:SF1">
    <property type="entry name" value="OLIGOPEPTIDE ABC TRANSPORTER, ATP-BINDING PROTEIN"/>
    <property type="match status" value="1"/>
</dbReference>
<dbReference type="PANTHER" id="PTHR43230">
    <property type="entry name" value="ABC-TYPE DIPEPTIDE/OLIGOPEPTIDE TRANSPORT SYSTEM, ATPASE COMPONENT"/>
    <property type="match status" value="1"/>
</dbReference>
<gene>
    <name evidence="5" type="ORF">CDQ84_16095</name>
</gene>
<protein>
    <submittedName>
        <fullName evidence="5">Peptide ABC transporter ATP-binding protein</fullName>
    </submittedName>
</protein>
<evidence type="ECO:0000256" key="1">
    <source>
        <dbReference type="ARBA" id="ARBA00022448"/>
    </source>
</evidence>
<organism evidence="5 6">
    <name type="scientific">Clostridium thermosuccinogenes</name>
    <dbReference type="NCBI Taxonomy" id="84032"/>
    <lineage>
        <taxon>Bacteria</taxon>
        <taxon>Bacillati</taxon>
        <taxon>Bacillota</taxon>
        <taxon>Clostridia</taxon>
        <taxon>Eubacteriales</taxon>
        <taxon>Clostridiaceae</taxon>
        <taxon>Clostridium</taxon>
    </lineage>
</organism>
<dbReference type="SUPFAM" id="SSF52540">
    <property type="entry name" value="P-loop containing nucleoside triphosphate hydrolases"/>
    <property type="match status" value="1"/>
</dbReference>
<keyword evidence="3 5" id="KW-0067">ATP-binding</keyword>
<dbReference type="GO" id="GO:0005524">
    <property type="term" value="F:ATP binding"/>
    <property type="evidence" value="ECO:0007669"/>
    <property type="project" value="UniProtKB-KW"/>
</dbReference>